<dbReference type="Proteomes" id="UP001054837">
    <property type="component" value="Unassembled WGS sequence"/>
</dbReference>
<keyword evidence="2" id="KW-1185">Reference proteome</keyword>
<evidence type="ECO:0000313" key="2">
    <source>
        <dbReference type="Proteomes" id="UP001054837"/>
    </source>
</evidence>
<evidence type="ECO:0000313" key="1">
    <source>
        <dbReference type="EMBL" id="GIY82725.1"/>
    </source>
</evidence>
<gene>
    <name evidence="1" type="ORF">CDAR_10111</name>
</gene>
<accession>A0AAV4WMS7</accession>
<reference evidence="1 2" key="1">
    <citation type="submission" date="2021-06" db="EMBL/GenBank/DDBJ databases">
        <title>Caerostris darwini draft genome.</title>
        <authorList>
            <person name="Kono N."/>
            <person name="Arakawa K."/>
        </authorList>
    </citation>
    <scope>NUCLEOTIDE SEQUENCE [LARGE SCALE GENOMIC DNA]</scope>
</reference>
<dbReference type="AlphaFoldDB" id="A0AAV4WMS7"/>
<protein>
    <submittedName>
        <fullName evidence="1">Uncharacterized protein</fullName>
    </submittedName>
</protein>
<name>A0AAV4WMS7_9ARAC</name>
<proteinExistence type="predicted"/>
<sequence>MSSRTNLDPAASKSVCVFRLIWRDDDELKSIKSRAGSNYVNVFIFRVSFDYVHSTPGNLKDSTPYPHPYPLQQGFHEGIEKSRFIVFHVCKLNLGEEIPVNCSCPRLEDGGTSYFASDDMLWKRALLPLNSISTASRLVKAF</sequence>
<organism evidence="1 2">
    <name type="scientific">Caerostris darwini</name>
    <dbReference type="NCBI Taxonomy" id="1538125"/>
    <lineage>
        <taxon>Eukaryota</taxon>
        <taxon>Metazoa</taxon>
        <taxon>Ecdysozoa</taxon>
        <taxon>Arthropoda</taxon>
        <taxon>Chelicerata</taxon>
        <taxon>Arachnida</taxon>
        <taxon>Araneae</taxon>
        <taxon>Araneomorphae</taxon>
        <taxon>Entelegynae</taxon>
        <taxon>Araneoidea</taxon>
        <taxon>Araneidae</taxon>
        <taxon>Caerostris</taxon>
    </lineage>
</organism>
<dbReference type="EMBL" id="BPLQ01014736">
    <property type="protein sequence ID" value="GIY82725.1"/>
    <property type="molecule type" value="Genomic_DNA"/>
</dbReference>
<comment type="caution">
    <text evidence="1">The sequence shown here is derived from an EMBL/GenBank/DDBJ whole genome shotgun (WGS) entry which is preliminary data.</text>
</comment>